<reference evidence="6" key="1">
    <citation type="journal article" date="2019" name="Int. J. Syst. Evol. Microbiol.">
        <title>The Global Catalogue of Microorganisms (GCM) 10K type strain sequencing project: providing services to taxonomists for standard genome sequencing and annotation.</title>
        <authorList>
            <consortium name="The Broad Institute Genomics Platform"/>
            <consortium name="The Broad Institute Genome Sequencing Center for Infectious Disease"/>
            <person name="Wu L."/>
            <person name="Ma J."/>
        </authorList>
    </citation>
    <scope>NUCLEOTIDE SEQUENCE [LARGE SCALE GENOMIC DNA]</scope>
    <source>
        <strain evidence="6">LMG 29894</strain>
    </source>
</reference>
<sequence>MVLLLFCCSVGAIGLVWYFQRRQAATFAALVDRTDDPCLLLRRGGSILYANTACAQFGWQNGGETAAVLASFEPDRGQSGEPLFDLLDREGEYRSLRRLQSRTGHLLEVSLHAVAMGDGRRYWLTLRDVTTHKAAEQALRKSQEQLRAALDSSHMALYDVAANGRGTWTISPEYARILGEDPETFVVTGESWEERLHPDDREMAVQTYADHYRGKTDFYLNEYRQRTRLGNYRWLQARGSFVGQREDGRPERLVGVIIDITEQKEAQRRIAELANFDPLTGLANRNLLNERLGQALLAAERDRKRLALMFLDLDRFKTLNDTLGHSAGDRVLAQAADRLKKLVRRADILARLGGDEFVIVLTGIDHALDAVRVAEGALLELALPFDIDDGNAPSDATIGMFTTSGSIGISVYPDDGRDAETLVRNADTAMYQAKSAGRNNYKFYTADMNARAAERLSLEATLRRAFEGSEFLLHYQPQLDLDSGRIVGAEALIRWQNPKRGLVPPSRFIPVAEESRLIVPIGNWALREACRQAREWLDRGLPPLTIAVNLSALQFQQANLTELIASMLDEYGLPPSALELEVTESVVMQEVDRVVKTLASLKELGVKLAIDDFGTGYSSLAYLKRFSFDKLKIDRSFVHDLGTDRNDEAICLAIVGLAKVLGLKCIAEGVETQAQAIFLLAAGCDEMQGFLAAEPLTADRFATLLEQSRQPDFRLIPAAQGLTA</sequence>
<dbReference type="RefSeq" id="WP_378160837.1">
    <property type="nucleotide sequence ID" value="NZ_JBHSBU010000001.1"/>
</dbReference>
<dbReference type="Gene3D" id="3.30.450.20">
    <property type="entry name" value="PAS domain"/>
    <property type="match status" value="2"/>
</dbReference>
<dbReference type="InterPro" id="IPR000014">
    <property type="entry name" value="PAS"/>
</dbReference>
<dbReference type="PROSITE" id="PS50112">
    <property type="entry name" value="PAS"/>
    <property type="match status" value="1"/>
</dbReference>
<dbReference type="Proteomes" id="UP001595791">
    <property type="component" value="Unassembled WGS sequence"/>
</dbReference>
<dbReference type="NCBIfam" id="TIGR00229">
    <property type="entry name" value="sensory_box"/>
    <property type="match status" value="2"/>
</dbReference>
<feature type="domain" description="PAS" evidence="1">
    <location>
        <begin position="142"/>
        <end position="215"/>
    </location>
</feature>
<evidence type="ECO:0000313" key="5">
    <source>
        <dbReference type="EMBL" id="MFC4158308.1"/>
    </source>
</evidence>
<dbReference type="InterPro" id="IPR035919">
    <property type="entry name" value="EAL_sf"/>
</dbReference>
<dbReference type="PROSITE" id="PS50113">
    <property type="entry name" value="PAC"/>
    <property type="match status" value="1"/>
</dbReference>
<dbReference type="InterPro" id="IPR000700">
    <property type="entry name" value="PAS-assoc_C"/>
</dbReference>
<dbReference type="PANTHER" id="PTHR44757">
    <property type="entry name" value="DIGUANYLATE CYCLASE DGCP"/>
    <property type="match status" value="1"/>
</dbReference>
<dbReference type="Pfam" id="PF08447">
    <property type="entry name" value="PAS_3"/>
    <property type="match status" value="1"/>
</dbReference>
<dbReference type="PROSITE" id="PS50883">
    <property type="entry name" value="EAL"/>
    <property type="match status" value="1"/>
</dbReference>
<dbReference type="SMART" id="SM00052">
    <property type="entry name" value="EAL"/>
    <property type="match status" value="1"/>
</dbReference>
<evidence type="ECO:0000313" key="6">
    <source>
        <dbReference type="Proteomes" id="UP001595791"/>
    </source>
</evidence>
<protein>
    <submittedName>
        <fullName evidence="5">Bifunctional diguanylate cyclase/phosphodiesterase</fullName>
    </submittedName>
</protein>
<dbReference type="NCBIfam" id="TIGR00254">
    <property type="entry name" value="GGDEF"/>
    <property type="match status" value="1"/>
</dbReference>
<dbReference type="SMART" id="SM00086">
    <property type="entry name" value="PAC"/>
    <property type="match status" value="1"/>
</dbReference>
<keyword evidence="6" id="KW-1185">Reference proteome</keyword>
<feature type="domain" description="PAC" evidence="2">
    <location>
        <begin position="219"/>
        <end position="272"/>
    </location>
</feature>
<dbReference type="SMART" id="SM00091">
    <property type="entry name" value="PAS"/>
    <property type="match status" value="1"/>
</dbReference>
<feature type="domain" description="GGDEF" evidence="4">
    <location>
        <begin position="304"/>
        <end position="446"/>
    </location>
</feature>
<proteinExistence type="predicted"/>
<dbReference type="SUPFAM" id="SSF141868">
    <property type="entry name" value="EAL domain-like"/>
    <property type="match status" value="1"/>
</dbReference>
<dbReference type="SMART" id="SM00267">
    <property type="entry name" value="GGDEF"/>
    <property type="match status" value="1"/>
</dbReference>
<evidence type="ECO:0000259" key="3">
    <source>
        <dbReference type="PROSITE" id="PS50883"/>
    </source>
</evidence>
<dbReference type="PANTHER" id="PTHR44757:SF2">
    <property type="entry name" value="BIOFILM ARCHITECTURE MAINTENANCE PROTEIN MBAA"/>
    <property type="match status" value="1"/>
</dbReference>
<dbReference type="InterPro" id="IPR000160">
    <property type="entry name" value="GGDEF_dom"/>
</dbReference>
<dbReference type="Pfam" id="PF00990">
    <property type="entry name" value="GGDEF"/>
    <property type="match status" value="1"/>
</dbReference>
<dbReference type="Pfam" id="PF00563">
    <property type="entry name" value="EAL"/>
    <property type="match status" value="1"/>
</dbReference>
<dbReference type="SUPFAM" id="SSF55785">
    <property type="entry name" value="PYP-like sensor domain (PAS domain)"/>
    <property type="match status" value="2"/>
</dbReference>
<dbReference type="EMBL" id="JBHSBU010000001">
    <property type="protein sequence ID" value="MFC4158308.1"/>
    <property type="molecule type" value="Genomic_DNA"/>
</dbReference>
<evidence type="ECO:0000259" key="4">
    <source>
        <dbReference type="PROSITE" id="PS50887"/>
    </source>
</evidence>
<evidence type="ECO:0000259" key="1">
    <source>
        <dbReference type="PROSITE" id="PS50112"/>
    </source>
</evidence>
<dbReference type="PROSITE" id="PS50887">
    <property type="entry name" value="GGDEF"/>
    <property type="match status" value="1"/>
</dbReference>
<dbReference type="CDD" id="cd00130">
    <property type="entry name" value="PAS"/>
    <property type="match status" value="1"/>
</dbReference>
<dbReference type="CDD" id="cd01948">
    <property type="entry name" value="EAL"/>
    <property type="match status" value="1"/>
</dbReference>
<organism evidence="5 6">
    <name type="scientific">Chitinimonas lacunae</name>
    <dbReference type="NCBI Taxonomy" id="1963018"/>
    <lineage>
        <taxon>Bacteria</taxon>
        <taxon>Pseudomonadati</taxon>
        <taxon>Pseudomonadota</taxon>
        <taxon>Betaproteobacteria</taxon>
        <taxon>Neisseriales</taxon>
        <taxon>Chitinibacteraceae</taxon>
        <taxon>Chitinimonas</taxon>
    </lineage>
</organism>
<feature type="domain" description="EAL" evidence="3">
    <location>
        <begin position="455"/>
        <end position="709"/>
    </location>
</feature>
<evidence type="ECO:0000259" key="2">
    <source>
        <dbReference type="PROSITE" id="PS50113"/>
    </source>
</evidence>
<dbReference type="InterPro" id="IPR035965">
    <property type="entry name" value="PAS-like_dom_sf"/>
</dbReference>
<accession>A0ABV8MJI6</accession>
<dbReference type="InterPro" id="IPR001610">
    <property type="entry name" value="PAC"/>
</dbReference>
<dbReference type="InterPro" id="IPR029787">
    <property type="entry name" value="Nucleotide_cyclase"/>
</dbReference>
<name>A0ABV8MJI6_9NEIS</name>
<gene>
    <name evidence="5" type="ORF">ACFOW7_02935</name>
</gene>
<dbReference type="CDD" id="cd01949">
    <property type="entry name" value="GGDEF"/>
    <property type="match status" value="1"/>
</dbReference>
<dbReference type="InterPro" id="IPR043128">
    <property type="entry name" value="Rev_trsase/Diguanyl_cyclase"/>
</dbReference>
<dbReference type="SUPFAM" id="SSF55073">
    <property type="entry name" value="Nucleotide cyclase"/>
    <property type="match status" value="1"/>
</dbReference>
<dbReference type="Gene3D" id="3.30.70.270">
    <property type="match status" value="1"/>
</dbReference>
<dbReference type="InterPro" id="IPR052155">
    <property type="entry name" value="Biofilm_reg_signaling"/>
</dbReference>
<dbReference type="InterPro" id="IPR013655">
    <property type="entry name" value="PAS_fold_3"/>
</dbReference>
<dbReference type="Gene3D" id="3.20.20.450">
    <property type="entry name" value="EAL domain"/>
    <property type="match status" value="1"/>
</dbReference>
<dbReference type="InterPro" id="IPR001633">
    <property type="entry name" value="EAL_dom"/>
</dbReference>
<comment type="caution">
    <text evidence="5">The sequence shown here is derived from an EMBL/GenBank/DDBJ whole genome shotgun (WGS) entry which is preliminary data.</text>
</comment>